<feature type="compositionally biased region" description="Low complexity" evidence="1">
    <location>
        <begin position="327"/>
        <end position="345"/>
    </location>
</feature>
<comment type="caution">
    <text evidence="2">The sequence shown here is derived from an EMBL/GenBank/DDBJ whole genome shotgun (WGS) entry which is preliminary data.</text>
</comment>
<feature type="compositionally biased region" description="Low complexity" evidence="1">
    <location>
        <begin position="76"/>
        <end position="90"/>
    </location>
</feature>
<feature type="region of interest" description="Disordered" evidence="1">
    <location>
        <begin position="259"/>
        <end position="282"/>
    </location>
</feature>
<feature type="compositionally biased region" description="Basic and acidic residues" evidence="1">
    <location>
        <begin position="629"/>
        <end position="638"/>
    </location>
</feature>
<dbReference type="AlphaFoldDB" id="A0A150GDD2"/>
<reference evidence="3" key="1">
    <citation type="journal article" date="2016" name="Nat. Commun.">
        <title>The Gonium pectorale genome demonstrates co-option of cell cycle regulation during the evolution of multicellularity.</title>
        <authorList>
            <person name="Hanschen E.R."/>
            <person name="Marriage T.N."/>
            <person name="Ferris P.J."/>
            <person name="Hamaji T."/>
            <person name="Toyoda A."/>
            <person name="Fujiyama A."/>
            <person name="Neme R."/>
            <person name="Noguchi H."/>
            <person name="Minakuchi Y."/>
            <person name="Suzuki M."/>
            <person name="Kawai-Toyooka H."/>
            <person name="Smith D.R."/>
            <person name="Sparks H."/>
            <person name="Anderson J."/>
            <person name="Bakaric R."/>
            <person name="Luria V."/>
            <person name="Karger A."/>
            <person name="Kirschner M.W."/>
            <person name="Durand P.M."/>
            <person name="Michod R.E."/>
            <person name="Nozaki H."/>
            <person name="Olson B.J."/>
        </authorList>
    </citation>
    <scope>NUCLEOTIDE SEQUENCE [LARGE SCALE GENOMIC DNA]</scope>
    <source>
        <strain evidence="3">NIES-2863</strain>
    </source>
</reference>
<sequence length="768" mass="76601">MQSDPISAYLLQDPSFAAAVKKQDVGQAALTAAKIIKLNLHAIIARIKPQQSAAMAGLLPGGAGGSTAPHPYSQQLPGTPGALAAAAAGGSERRLSDPDGRYRRGGSCEPMDGQGMSPRSVRRGDWVVIRGTNKSTDPELLGQDAWVARVETNGWVEVHVPKLGRTVKLQQRYLHPLPPQIPPTLGPGVTAGPPGGMVAPLGMGPAPGMGLPPPPGARRMASEAGVSSAGMMGPPATTPYVDELGRPYKRPALDPAVRPALSPEALPPARVANTPSRSSSSRVKDLIRAIRRDLLAVEESIPWNCVSPTWKNARPGWRRSLQRSVDSPAPAAAASAPGAAAAATSPGPPTPSASAGAAAPATAGAGGGAFGSGDSAAAAAVAALVGATAASMLELHDALTTEKSHGLFARRGAWETRLRELADGGNNHHCLQVLWAEMSEGIKVWLAGPSPEAVGQPYRPYEPGSQPFGAKAPRDSFADDGYLAAAATSGPPPPPLHVAAAGNGQALASPFFDFAATAVGGPTGGRAGAPPISPWVVRSELTLMMQSIEDEVDTDCDEGPDATDVEDNDDDSDAERGARARARARARRRAAEQPQPAPPAAVTGPETATAAATAATAGTAPGAAGAGDARGEVGKAETGEASAGNTGLEAEAGIEAGAGPSPMDVDPAPLASGEGAKGDNKAAVVAAPEGATVPVADAAAAGELKIGGQGTGAAPGCGDAMDCGEPGTATTEVAAVKAPEPGLEPPAAASASDPPEPAPATGTSGAKS</sequence>
<dbReference type="STRING" id="33097.A0A150GDD2"/>
<feature type="compositionally biased region" description="Acidic residues" evidence="1">
    <location>
        <begin position="552"/>
        <end position="573"/>
    </location>
</feature>
<keyword evidence="3" id="KW-1185">Reference proteome</keyword>
<feature type="compositionally biased region" description="Low complexity" evidence="1">
    <location>
        <begin position="352"/>
        <end position="363"/>
    </location>
</feature>
<feature type="region of interest" description="Disordered" evidence="1">
    <location>
        <begin position="321"/>
        <end position="369"/>
    </location>
</feature>
<dbReference type="EMBL" id="LSYV01000033">
    <property type="protein sequence ID" value="KXZ47818.1"/>
    <property type="molecule type" value="Genomic_DNA"/>
</dbReference>
<evidence type="ECO:0000313" key="2">
    <source>
        <dbReference type="EMBL" id="KXZ47818.1"/>
    </source>
</evidence>
<feature type="compositionally biased region" description="Low complexity" evidence="1">
    <location>
        <begin position="738"/>
        <end position="753"/>
    </location>
</feature>
<feature type="compositionally biased region" description="Basic residues" evidence="1">
    <location>
        <begin position="579"/>
        <end position="588"/>
    </location>
</feature>
<feature type="region of interest" description="Disordered" evidence="1">
    <location>
        <begin position="552"/>
        <end position="676"/>
    </location>
</feature>
<feature type="compositionally biased region" description="Low complexity" evidence="1">
    <location>
        <begin position="600"/>
        <end position="627"/>
    </location>
</feature>
<name>A0A150GDD2_GONPE</name>
<evidence type="ECO:0000256" key="1">
    <source>
        <dbReference type="SAM" id="MobiDB-lite"/>
    </source>
</evidence>
<feature type="region of interest" description="Disordered" evidence="1">
    <location>
        <begin position="737"/>
        <end position="768"/>
    </location>
</feature>
<dbReference type="Proteomes" id="UP000075714">
    <property type="component" value="Unassembled WGS sequence"/>
</dbReference>
<organism evidence="2 3">
    <name type="scientific">Gonium pectorale</name>
    <name type="common">Green alga</name>
    <dbReference type="NCBI Taxonomy" id="33097"/>
    <lineage>
        <taxon>Eukaryota</taxon>
        <taxon>Viridiplantae</taxon>
        <taxon>Chlorophyta</taxon>
        <taxon>core chlorophytes</taxon>
        <taxon>Chlorophyceae</taxon>
        <taxon>CS clade</taxon>
        <taxon>Chlamydomonadales</taxon>
        <taxon>Volvocaceae</taxon>
        <taxon>Gonium</taxon>
    </lineage>
</organism>
<feature type="region of interest" description="Disordered" evidence="1">
    <location>
        <begin position="66"/>
        <end position="119"/>
    </location>
</feature>
<feature type="compositionally biased region" description="Basic and acidic residues" evidence="1">
    <location>
        <begin position="91"/>
        <end position="102"/>
    </location>
</feature>
<gene>
    <name evidence="2" type="ORF">GPECTOR_32g430</name>
</gene>
<protein>
    <submittedName>
        <fullName evidence="2">Uncharacterized protein</fullName>
    </submittedName>
</protein>
<evidence type="ECO:0000313" key="3">
    <source>
        <dbReference type="Proteomes" id="UP000075714"/>
    </source>
</evidence>
<accession>A0A150GDD2</accession>
<proteinExistence type="predicted"/>
<dbReference type="OrthoDB" id="544603at2759"/>
<feature type="compositionally biased region" description="Low complexity" evidence="1">
    <location>
        <begin position="647"/>
        <end position="659"/>
    </location>
</feature>